<sequence length="279" mass="28908">MPTREGRSVSARRTAGKHRRPGRHRSPATGSRPSPPVLFGTAVVASAAAYAFQVPAATGDDTRRAPSTSTDLAAPALSTRTAATPTPTPTLAKTPVTRPSSKPTAPDTPSAAASTPAAEASAKPTRRAQRATRSSKRASLTSLARARRAWVEPLSGYRITAHFGQRASLWSNGHTGTDLAAPTGTPVHAVGDAVVVSVGYDGAYGNKIVLRHNDGTETWYGHLSATLVDAGQKVIAGTLIGRVGATGHTTGPHLHLEVRPGAADPVDAESWLREHGVVL</sequence>
<accession>A0ABX0H2K4</accession>
<feature type="compositionally biased region" description="Basic residues" evidence="1">
    <location>
        <begin position="124"/>
        <end position="136"/>
    </location>
</feature>
<dbReference type="InterPro" id="IPR011055">
    <property type="entry name" value="Dup_hybrid_motif"/>
</dbReference>
<dbReference type="Pfam" id="PF01551">
    <property type="entry name" value="Peptidase_M23"/>
    <property type="match status" value="1"/>
</dbReference>
<evidence type="ECO:0000313" key="3">
    <source>
        <dbReference type="EMBL" id="NHC16185.1"/>
    </source>
</evidence>
<comment type="caution">
    <text evidence="3">The sequence shown here is derived from an EMBL/GenBank/DDBJ whole genome shotgun (WGS) entry which is preliminary data.</text>
</comment>
<feature type="domain" description="M23ase beta-sheet core" evidence="2">
    <location>
        <begin position="173"/>
        <end position="261"/>
    </location>
</feature>
<organism evidence="3 4">
    <name type="scientific">Motilibacter deserti</name>
    <dbReference type="NCBI Taxonomy" id="2714956"/>
    <lineage>
        <taxon>Bacteria</taxon>
        <taxon>Bacillati</taxon>
        <taxon>Actinomycetota</taxon>
        <taxon>Actinomycetes</taxon>
        <taxon>Motilibacterales</taxon>
        <taxon>Motilibacteraceae</taxon>
        <taxon>Motilibacter</taxon>
    </lineage>
</organism>
<dbReference type="SUPFAM" id="SSF51261">
    <property type="entry name" value="Duplicated hybrid motif"/>
    <property type="match status" value="1"/>
</dbReference>
<dbReference type="PANTHER" id="PTHR21666:SF270">
    <property type="entry name" value="MUREIN HYDROLASE ACTIVATOR ENVC"/>
    <property type="match status" value="1"/>
</dbReference>
<reference evidence="3 4" key="1">
    <citation type="submission" date="2020-03" db="EMBL/GenBank/DDBJ databases">
        <title>Two novel Motilibacter sp.</title>
        <authorList>
            <person name="Liu S."/>
        </authorList>
    </citation>
    <scope>NUCLEOTIDE SEQUENCE [LARGE SCALE GENOMIC DNA]</scope>
    <source>
        <strain evidence="3 4">E257</strain>
    </source>
</reference>
<dbReference type="Gene3D" id="2.70.70.10">
    <property type="entry name" value="Glucose Permease (Domain IIA)"/>
    <property type="match status" value="1"/>
</dbReference>
<protein>
    <submittedName>
        <fullName evidence="3">M23 family metallopeptidase</fullName>
    </submittedName>
</protein>
<dbReference type="EMBL" id="JAANNP010000104">
    <property type="protein sequence ID" value="NHC16185.1"/>
    <property type="molecule type" value="Genomic_DNA"/>
</dbReference>
<feature type="compositionally biased region" description="Low complexity" evidence="1">
    <location>
        <begin position="72"/>
        <end position="123"/>
    </location>
</feature>
<dbReference type="InterPro" id="IPR050570">
    <property type="entry name" value="Cell_wall_metabolism_enzyme"/>
</dbReference>
<evidence type="ECO:0000256" key="1">
    <source>
        <dbReference type="SAM" id="MobiDB-lite"/>
    </source>
</evidence>
<feature type="compositionally biased region" description="Basic residues" evidence="1">
    <location>
        <begin position="14"/>
        <end position="26"/>
    </location>
</feature>
<feature type="region of interest" description="Disordered" evidence="1">
    <location>
        <begin position="1"/>
        <end position="38"/>
    </location>
</feature>
<gene>
    <name evidence="3" type="ORF">G9H71_20575</name>
</gene>
<evidence type="ECO:0000259" key="2">
    <source>
        <dbReference type="Pfam" id="PF01551"/>
    </source>
</evidence>
<dbReference type="InterPro" id="IPR016047">
    <property type="entry name" value="M23ase_b-sheet_dom"/>
</dbReference>
<dbReference type="Proteomes" id="UP000800981">
    <property type="component" value="Unassembled WGS sequence"/>
</dbReference>
<name>A0ABX0H2K4_9ACTN</name>
<feature type="region of interest" description="Disordered" evidence="1">
    <location>
        <begin position="56"/>
        <end position="142"/>
    </location>
</feature>
<keyword evidence="4" id="KW-1185">Reference proteome</keyword>
<dbReference type="CDD" id="cd12797">
    <property type="entry name" value="M23_peptidase"/>
    <property type="match status" value="1"/>
</dbReference>
<proteinExistence type="predicted"/>
<dbReference type="PANTHER" id="PTHR21666">
    <property type="entry name" value="PEPTIDASE-RELATED"/>
    <property type="match status" value="1"/>
</dbReference>
<evidence type="ECO:0000313" key="4">
    <source>
        <dbReference type="Proteomes" id="UP000800981"/>
    </source>
</evidence>